<evidence type="ECO:0000313" key="14">
    <source>
        <dbReference type="Proteomes" id="UP000000305"/>
    </source>
</evidence>
<dbReference type="CDD" id="cd19941">
    <property type="entry name" value="TIL"/>
    <property type="match status" value="1"/>
</dbReference>
<protein>
    <recommendedName>
        <fullName evidence="12">EGF-like domain-containing protein</fullName>
    </recommendedName>
</protein>
<feature type="domain" description="EGF-like" evidence="12">
    <location>
        <begin position="690"/>
        <end position="705"/>
    </location>
</feature>
<evidence type="ECO:0000256" key="8">
    <source>
        <dbReference type="ARBA" id="ARBA00023157"/>
    </source>
</evidence>
<reference evidence="13 14" key="1">
    <citation type="journal article" date="2011" name="Science">
        <title>The ecoresponsive genome of Daphnia pulex.</title>
        <authorList>
            <person name="Colbourne J.K."/>
            <person name="Pfrender M.E."/>
            <person name="Gilbert D."/>
            <person name="Thomas W.K."/>
            <person name="Tucker A."/>
            <person name="Oakley T.H."/>
            <person name="Tokishita S."/>
            <person name="Aerts A."/>
            <person name="Arnold G.J."/>
            <person name="Basu M.K."/>
            <person name="Bauer D.J."/>
            <person name="Caceres C.E."/>
            <person name="Carmel L."/>
            <person name="Casola C."/>
            <person name="Choi J.H."/>
            <person name="Detter J.C."/>
            <person name="Dong Q."/>
            <person name="Dusheyko S."/>
            <person name="Eads B.D."/>
            <person name="Frohlich T."/>
            <person name="Geiler-Samerotte K.A."/>
            <person name="Gerlach D."/>
            <person name="Hatcher P."/>
            <person name="Jogdeo S."/>
            <person name="Krijgsveld J."/>
            <person name="Kriventseva E.V."/>
            <person name="Kultz D."/>
            <person name="Laforsch C."/>
            <person name="Lindquist E."/>
            <person name="Lopez J."/>
            <person name="Manak J.R."/>
            <person name="Muller J."/>
            <person name="Pangilinan J."/>
            <person name="Patwardhan R.P."/>
            <person name="Pitluck S."/>
            <person name="Pritham E.J."/>
            <person name="Rechtsteiner A."/>
            <person name="Rho M."/>
            <person name="Rogozin I.B."/>
            <person name="Sakarya O."/>
            <person name="Salamov A."/>
            <person name="Schaack S."/>
            <person name="Shapiro H."/>
            <person name="Shiga Y."/>
            <person name="Skalitzky C."/>
            <person name="Smith Z."/>
            <person name="Souvorov A."/>
            <person name="Sung W."/>
            <person name="Tang Z."/>
            <person name="Tsuchiya D."/>
            <person name="Tu H."/>
            <person name="Vos H."/>
            <person name="Wang M."/>
            <person name="Wolf Y.I."/>
            <person name="Yamagata H."/>
            <person name="Yamada T."/>
            <person name="Ye Y."/>
            <person name="Shaw J.R."/>
            <person name="Andrews J."/>
            <person name="Crease T.J."/>
            <person name="Tang H."/>
            <person name="Lucas S.M."/>
            <person name="Robertson H.M."/>
            <person name="Bork P."/>
            <person name="Koonin E.V."/>
            <person name="Zdobnov E.M."/>
            <person name="Grigoriev I.V."/>
            <person name="Lynch M."/>
            <person name="Boore J.L."/>
        </authorList>
    </citation>
    <scope>NUCLEOTIDE SEQUENCE [LARGE SCALE GENOMIC DNA]</scope>
</reference>
<dbReference type="InterPro" id="IPR026823">
    <property type="entry name" value="cEGF"/>
</dbReference>
<feature type="disulfide bond" evidence="11">
    <location>
        <begin position="598"/>
        <end position="616"/>
    </location>
</feature>
<comment type="caution">
    <text evidence="11">Lacks conserved residue(s) required for the propagation of feature annotation.</text>
</comment>
<dbReference type="InterPro" id="IPR001881">
    <property type="entry name" value="EGF-like_Ca-bd_dom"/>
</dbReference>
<dbReference type="AlphaFoldDB" id="E9HWR7"/>
<evidence type="ECO:0000256" key="4">
    <source>
        <dbReference type="ARBA" id="ARBA00022692"/>
    </source>
</evidence>
<keyword evidence="4" id="KW-0812">Transmembrane</keyword>
<dbReference type="Gene3D" id="2.120.10.30">
    <property type="entry name" value="TolB, C-terminal domain"/>
    <property type="match status" value="1"/>
</dbReference>
<accession>E9HWR7</accession>
<feature type="disulfide bond" evidence="11">
    <location>
        <begin position="412"/>
        <end position="427"/>
    </location>
</feature>
<keyword evidence="7" id="KW-0472">Membrane</keyword>
<dbReference type="InterPro" id="IPR011042">
    <property type="entry name" value="6-blade_b-propeller_TolB-like"/>
</dbReference>
<dbReference type="PROSITE" id="PS01187">
    <property type="entry name" value="EGF_CA"/>
    <property type="match status" value="1"/>
</dbReference>
<keyword evidence="6" id="KW-1133">Transmembrane helix</keyword>
<dbReference type="SUPFAM" id="SSF57424">
    <property type="entry name" value="LDL receptor-like module"/>
    <property type="match status" value="3"/>
</dbReference>
<dbReference type="GO" id="GO:0016020">
    <property type="term" value="C:membrane"/>
    <property type="evidence" value="ECO:0007669"/>
    <property type="project" value="UniProtKB-SubCell"/>
</dbReference>
<keyword evidence="3" id="KW-0254">Endocytosis</keyword>
<proteinExistence type="predicted"/>
<dbReference type="InterPro" id="IPR023415">
    <property type="entry name" value="LDLR_class-A_CS"/>
</dbReference>
<comment type="subcellular location">
    <subcellularLocation>
        <location evidence="1">Membrane</location>
        <topology evidence="1">Single-pass type I membrane protein</topology>
    </subcellularLocation>
</comment>
<dbReference type="InterPro" id="IPR002172">
    <property type="entry name" value="LDrepeatLR_classA_rpt"/>
</dbReference>
<feature type="disulfide bond" evidence="11">
    <location>
        <begin position="351"/>
        <end position="363"/>
    </location>
</feature>
<dbReference type="FunFam" id="2.10.25.10:FF:000009">
    <property type="entry name" value="Low-density lipoprotein receptor isoform 1"/>
    <property type="match status" value="1"/>
</dbReference>
<dbReference type="GO" id="GO:0006897">
    <property type="term" value="P:endocytosis"/>
    <property type="evidence" value="ECO:0007669"/>
    <property type="project" value="UniProtKB-KW"/>
</dbReference>
<dbReference type="PANTHER" id="PTHR22722">
    <property type="entry name" value="LOW-DENSITY LIPOPROTEIN RECEPTOR-RELATED PROTEIN 2-RELATED"/>
    <property type="match status" value="1"/>
</dbReference>
<dbReference type="KEGG" id="dpx:DAPPUDRAFT_267643"/>
<dbReference type="InterPro" id="IPR000742">
    <property type="entry name" value="EGF"/>
</dbReference>
<dbReference type="SUPFAM" id="SSF56645">
    <property type="entry name" value="Acyl-CoA dehydrogenase NM domain-like"/>
    <property type="match status" value="1"/>
</dbReference>
<dbReference type="Gene3D" id="2.40.110.20">
    <property type="match status" value="1"/>
</dbReference>
<evidence type="ECO:0000256" key="5">
    <source>
        <dbReference type="ARBA" id="ARBA00022737"/>
    </source>
</evidence>
<feature type="disulfide bond" evidence="11">
    <location>
        <begin position="307"/>
        <end position="319"/>
    </location>
</feature>
<dbReference type="PANTHER" id="PTHR22722:SF14">
    <property type="entry name" value="MEGALIN, ISOFORM A"/>
    <property type="match status" value="1"/>
</dbReference>
<dbReference type="InterPro" id="IPR009100">
    <property type="entry name" value="AcylCoA_DH/oxidase_NM_dom_sf"/>
</dbReference>
<dbReference type="Pfam" id="PF00057">
    <property type="entry name" value="Ldl_recept_a"/>
    <property type="match status" value="3"/>
</dbReference>
<dbReference type="SUPFAM" id="SSF57196">
    <property type="entry name" value="EGF/Laminin"/>
    <property type="match status" value="2"/>
</dbReference>
<dbReference type="EMBL" id="GL732955">
    <property type="protein sequence ID" value="EFX63813.1"/>
    <property type="molecule type" value="Genomic_DNA"/>
</dbReference>
<dbReference type="PhylomeDB" id="E9HWR7"/>
<evidence type="ECO:0000256" key="7">
    <source>
        <dbReference type="ARBA" id="ARBA00023136"/>
    </source>
</evidence>
<dbReference type="PROSITE" id="PS01209">
    <property type="entry name" value="LDLRA_1"/>
    <property type="match status" value="2"/>
</dbReference>
<sequence>MYKLYGYKFFSSATDADTALTLARVVDPATDKITSGSKGFLLFLVYMDQPSNLHLMRLKQKLGTKLDALGYLSADDPIRKRRHGRGIGLTRGTVVIGQKNHDGVYERLVLARDLYSPQGITIGSQSGRMFIVEGRISHVISVWHMDGTNRQELVQVYGTVSAMTCDGKHFYFSDSLRGTIERIEVNGENRTILRFHLGTPVAMDASSDSVFWLTQSSTRISWLNKQETKTMRGFVIDASDDINVQYRLMSVIDLFDFNSHDHHFFHHTGGCSDICAPTPDGPDGVACLCPLGKVLGEDKHVCTKADCVGDEWFKCRASCIPAKFRCDGVNDCARLGEDELQCRNTTTEVGCTSSQFQCINGGCVSIHYNCDGDADCRDRSDEPDSCPPYVCKGEGEYSCPNPHHCIPRSAVCDGQADCIDKLNEANCSSTHSMCSSTQFYCSHSHIYIPLTWVRDRDSDWQHGEDEDSSVCDSVVNKPPCPINYLRCPQRPDCMPRIECEHGTDADLCAKLNDSFIETETEKPDCLSSQYNCFLGSNECIPITSRCDCRIYISWVCDGLSDCSNSADEALLLCPANVSTSSSSTTKITRSCSATDFMCLSGECVQASSVCDGKFDCFDGTDEGSGCAKACQNNGQCPQICVPGPMEPTCLCEPGYESLNNGKQCVDIDECAFEFNKCSQFCNNTKGGYRCSCASGYSLEPDQITCKAASGRPMLIVATNHPVEILLNSDITSSRFLVQSVPAIKGIA</sequence>
<evidence type="ECO:0000256" key="1">
    <source>
        <dbReference type="ARBA" id="ARBA00004479"/>
    </source>
</evidence>
<evidence type="ECO:0000256" key="3">
    <source>
        <dbReference type="ARBA" id="ARBA00022583"/>
    </source>
</evidence>
<keyword evidence="5" id="KW-0677">Repeat</keyword>
<evidence type="ECO:0000256" key="6">
    <source>
        <dbReference type="ARBA" id="ARBA00022989"/>
    </source>
</evidence>
<dbReference type="CDD" id="cd00112">
    <property type="entry name" value="LDLa"/>
    <property type="match status" value="4"/>
</dbReference>
<dbReference type="PROSITE" id="PS50068">
    <property type="entry name" value="LDLRA_2"/>
    <property type="match status" value="5"/>
</dbReference>
<dbReference type="InterPro" id="IPR018097">
    <property type="entry name" value="EGF_Ca-bd_CS"/>
</dbReference>
<dbReference type="Gene3D" id="4.10.400.10">
    <property type="entry name" value="Low-density Lipoprotein Receptor"/>
    <property type="match status" value="5"/>
</dbReference>
<evidence type="ECO:0000256" key="2">
    <source>
        <dbReference type="ARBA" id="ARBA00022536"/>
    </source>
</evidence>
<evidence type="ECO:0000313" key="13">
    <source>
        <dbReference type="EMBL" id="EFX63813.1"/>
    </source>
</evidence>
<evidence type="ECO:0000256" key="10">
    <source>
        <dbReference type="ARBA" id="ARBA00023180"/>
    </source>
</evidence>
<dbReference type="GO" id="GO:0016627">
    <property type="term" value="F:oxidoreductase activity, acting on the CH-CH group of donors"/>
    <property type="evidence" value="ECO:0007669"/>
    <property type="project" value="InterPro"/>
</dbReference>
<keyword evidence="14" id="KW-1185">Reference proteome</keyword>
<dbReference type="SUPFAM" id="SSF63825">
    <property type="entry name" value="YWTD domain"/>
    <property type="match status" value="1"/>
</dbReference>
<feature type="disulfide bond" evidence="11">
    <location>
        <begin position="591"/>
        <end position="603"/>
    </location>
</feature>
<dbReference type="Pfam" id="PF12662">
    <property type="entry name" value="cEGF"/>
    <property type="match status" value="1"/>
</dbReference>
<evidence type="ECO:0000259" key="12">
    <source>
        <dbReference type="PROSITE" id="PS01186"/>
    </source>
</evidence>
<organism evidence="13 14">
    <name type="scientific">Daphnia pulex</name>
    <name type="common">Water flea</name>
    <dbReference type="NCBI Taxonomy" id="6669"/>
    <lineage>
        <taxon>Eukaryota</taxon>
        <taxon>Metazoa</taxon>
        <taxon>Ecdysozoa</taxon>
        <taxon>Arthropoda</taxon>
        <taxon>Crustacea</taxon>
        <taxon>Branchiopoda</taxon>
        <taxon>Diplostraca</taxon>
        <taxon>Cladocera</taxon>
        <taxon>Anomopoda</taxon>
        <taxon>Daphniidae</taxon>
        <taxon>Daphnia</taxon>
    </lineage>
</organism>
<dbReference type="Gene3D" id="2.10.25.10">
    <property type="entry name" value="Laminin"/>
    <property type="match status" value="2"/>
</dbReference>
<keyword evidence="8 11" id="KW-1015">Disulfide bond</keyword>
<feature type="domain" description="EGF-like" evidence="12">
    <location>
        <begin position="649"/>
        <end position="664"/>
    </location>
</feature>
<dbReference type="SMART" id="SM00181">
    <property type="entry name" value="EGF"/>
    <property type="match status" value="3"/>
</dbReference>
<dbReference type="eggNOG" id="KOG1215">
    <property type="taxonomic scope" value="Eukaryota"/>
</dbReference>
<dbReference type="PRINTS" id="PR00261">
    <property type="entry name" value="LDLRECEPTOR"/>
</dbReference>
<keyword evidence="10" id="KW-0325">Glycoprotein</keyword>
<dbReference type="InterPro" id="IPR000152">
    <property type="entry name" value="EGF-type_Asp/Asn_hydroxyl_site"/>
</dbReference>
<dbReference type="STRING" id="6669.E9HWR7"/>
<dbReference type="PROSITE" id="PS01186">
    <property type="entry name" value="EGF_2"/>
    <property type="match status" value="2"/>
</dbReference>
<dbReference type="HOGENOM" id="CLU_375644_0_0_1"/>
<dbReference type="InParanoid" id="E9HWR7"/>
<name>E9HWR7_DAPPU</name>
<keyword evidence="9" id="KW-0675">Receptor</keyword>
<feature type="disulfide bond" evidence="11">
    <location>
        <begin position="358"/>
        <end position="376"/>
    </location>
</feature>
<evidence type="ECO:0000256" key="9">
    <source>
        <dbReference type="ARBA" id="ARBA00023170"/>
    </source>
</evidence>
<dbReference type="Pfam" id="PF14670">
    <property type="entry name" value="FXa_inhibition"/>
    <property type="match status" value="1"/>
</dbReference>
<dbReference type="InterPro" id="IPR036055">
    <property type="entry name" value="LDL_receptor-like_sf"/>
</dbReference>
<dbReference type="InterPro" id="IPR051221">
    <property type="entry name" value="LDLR-related"/>
</dbReference>
<dbReference type="SMART" id="SM00192">
    <property type="entry name" value="LDLa"/>
    <property type="match status" value="6"/>
</dbReference>
<dbReference type="OrthoDB" id="8831087at2759"/>
<dbReference type="GO" id="GO:0005509">
    <property type="term" value="F:calcium ion binding"/>
    <property type="evidence" value="ECO:0007669"/>
    <property type="project" value="InterPro"/>
</dbReference>
<evidence type="ECO:0000256" key="11">
    <source>
        <dbReference type="PROSITE-ProRule" id="PRU00124"/>
    </source>
</evidence>
<dbReference type="SMART" id="SM00179">
    <property type="entry name" value="EGF_CA"/>
    <property type="match status" value="2"/>
</dbReference>
<keyword evidence="2" id="KW-0245">EGF-like domain</keyword>
<dbReference type="Proteomes" id="UP000000305">
    <property type="component" value="Unassembled WGS sequence"/>
</dbReference>
<dbReference type="PROSITE" id="PS00010">
    <property type="entry name" value="ASX_HYDROXYL"/>
    <property type="match status" value="1"/>
</dbReference>
<gene>
    <name evidence="13" type="ORF">DAPPUDRAFT_267643</name>
</gene>